<gene>
    <name evidence="2" type="ORF">SAMN05444368_1952</name>
</gene>
<dbReference type="Pfam" id="PF14261">
    <property type="entry name" value="DUF4351"/>
    <property type="match status" value="1"/>
</dbReference>
<evidence type="ECO:0000313" key="3">
    <source>
        <dbReference type="Proteomes" id="UP000185093"/>
    </source>
</evidence>
<proteinExistence type="predicted"/>
<feature type="domain" description="DUF4351" evidence="1">
    <location>
        <begin position="80"/>
        <end position="134"/>
    </location>
</feature>
<dbReference type="InterPro" id="IPR025587">
    <property type="entry name" value="DUF4351"/>
</dbReference>
<evidence type="ECO:0000259" key="1">
    <source>
        <dbReference type="Pfam" id="PF14261"/>
    </source>
</evidence>
<evidence type="ECO:0000313" key="2">
    <source>
        <dbReference type="EMBL" id="SIN79080.1"/>
    </source>
</evidence>
<accession>A0ABY1JFQ2</accession>
<name>A0ABY1JFQ2_9BACT</name>
<reference evidence="2 3" key="1">
    <citation type="submission" date="2016-11" db="EMBL/GenBank/DDBJ databases">
        <authorList>
            <person name="Varghese N."/>
            <person name="Submissions S."/>
        </authorList>
    </citation>
    <scope>NUCLEOTIDE SEQUENCE [LARGE SCALE GENOMIC DNA]</scope>
    <source>
        <strain evidence="2 3">DSM 20664</strain>
    </source>
</reference>
<organism evidence="2 3">
    <name type="scientific">Acetomicrobium flavidum</name>
    <dbReference type="NCBI Taxonomy" id="49896"/>
    <lineage>
        <taxon>Bacteria</taxon>
        <taxon>Thermotogati</taxon>
        <taxon>Synergistota</taxon>
        <taxon>Synergistia</taxon>
        <taxon>Synergistales</taxon>
        <taxon>Acetomicrobiaceae</taxon>
        <taxon>Acetomicrobium</taxon>
    </lineage>
</organism>
<keyword evidence="3" id="KW-1185">Reference proteome</keyword>
<comment type="caution">
    <text evidence="2">The sequence shown here is derived from an EMBL/GenBank/DDBJ whole genome shotgun (WGS) entry which is preliminary data.</text>
</comment>
<dbReference type="EMBL" id="FSQZ01000001">
    <property type="protein sequence ID" value="SIN79080.1"/>
    <property type="molecule type" value="Genomic_DNA"/>
</dbReference>
<sequence length="139" mass="15878">MASLIIMKLVALHDIEGITKITVIINLPEEERIILILYLFYTLDVDQDTMQRIVKELGGEELMPSLAEKLIKQGEKRGEEKGKIEGKQELLIKFLRRKFNITPKEEKMIRSVTDESKLDAAAEAVLDAKSKDEVLKILQ</sequence>
<protein>
    <recommendedName>
        <fullName evidence="1">DUF4351 domain-containing protein</fullName>
    </recommendedName>
</protein>
<dbReference type="Proteomes" id="UP000185093">
    <property type="component" value="Unassembled WGS sequence"/>
</dbReference>